<evidence type="ECO:0000313" key="2">
    <source>
        <dbReference type="Proteomes" id="UP000438448"/>
    </source>
</evidence>
<organism evidence="1 2">
    <name type="scientific">Nocardia macrotermitis</name>
    <dbReference type="NCBI Taxonomy" id="2585198"/>
    <lineage>
        <taxon>Bacteria</taxon>
        <taxon>Bacillati</taxon>
        <taxon>Actinomycetota</taxon>
        <taxon>Actinomycetes</taxon>
        <taxon>Mycobacteriales</taxon>
        <taxon>Nocardiaceae</taxon>
        <taxon>Nocardia</taxon>
    </lineage>
</organism>
<name>A0A7K0CYI5_9NOCA</name>
<dbReference type="OrthoDB" id="3661391at2"/>
<sequence length="438" mass="47334">MFGLSPEWLLYNGRPVASALVLAHEAELARLATLTPAAAHIGVVAGDPAYDRMLASAHLRMHYREALHVAPARKLITVCTTWSQRSLLGTWPQLFRELAACLPRDEYRIVGVVHPNTWHGHGAWQVKSWLADARRAGLTLIGPTEGWQAVLLASDLIVGDFGATTCYGAAVGIPTLLAGFSDADVAPDSVGELLGRLAPRINRYESLRTQLDKALEDDRAAEDTRSEKNAPPRYAPIAELMSSCPGESIERLRALCYRHLKLPVPQAKPVTAIIPPELVAIPTPDVLADLVVCTTTSRGRYTVSRYPAAIEIDRSTADYLDDAFLVVHENHPQQALLRESPVVLGTAPAAGQSLDDILTAILRRLPAARVVAVPADNETIIVRIRDDRRIILSGNDTGLAAALVYEWLLTGGGELPPELIADTGADRVVFSLRGSAPA</sequence>
<comment type="caution">
    <text evidence="1">The sequence shown here is derived from an EMBL/GenBank/DDBJ whole genome shotgun (WGS) entry which is preliminary data.</text>
</comment>
<dbReference type="SUPFAM" id="SSF53756">
    <property type="entry name" value="UDP-Glycosyltransferase/glycogen phosphorylase"/>
    <property type="match status" value="1"/>
</dbReference>
<dbReference type="RefSeq" id="WP_153409068.1">
    <property type="nucleotide sequence ID" value="NZ_WEGK01000003.1"/>
</dbReference>
<protein>
    <submittedName>
        <fullName evidence="1">Uncharacterized protein</fullName>
    </submittedName>
</protein>
<accession>A0A7K0CYI5</accession>
<gene>
    <name evidence="1" type="ORF">NRB20_16240</name>
</gene>
<dbReference type="EMBL" id="WEGK01000003">
    <property type="protein sequence ID" value="MQY18545.1"/>
    <property type="molecule type" value="Genomic_DNA"/>
</dbReference>
<keyword evidence="2" id="KW-1185">Reference proteome</keyword>
<evidence type="ECO:0000313" key="1">
    <source>
        <dbReference type="EMBL" id="MQY18545.1"/>
    </source>
</evidence>
<reference evidence="1 2" key="1">
    <citation type="submission" date="2019-10" db="EMBL/GenBank/DDBJ databases">
        <title>Nocardia macrotermitis sp. nov. and Nocardia aurantia sp. nov., isolated from the gut of fungus growing-termite Macrotermes natalensis.</title>
        <authorList>
            <person name="Benndorf R."/>
            <person name="Schwitalla J."/>
            <person name="Martin K."/>
            <person name="De Beer W."/>
            <person name="Kaster A.-K."/>
            <person name="Vollmers J."/>
            <person name="Poulsen M."/>
            <person name="Beemelmanns C."/>
        </authorList>
    </citation>
    <scope>NUCLEOTIDE SEQUENCE [LARGE SCALE GENOMIC DNA]</scope>
    <source>
        <strain evidence="1 2">RB20</strain>
    </source>
</reference>
<dbReference type="AlphaFoldDB" id="A0A7K0CYI5"/>
<proteinExistence type="predicted"/>
<dbReference type="Proteomes" id="UP000438448">
    <property type="component" value="Unassembled WGS sequence"/>
</dbReference>